<evidence type="ECO:0000256" key="1">
    <source>
        <dbReference type="SAM" id="Phobius"/>
    </source>
</evidence>
<dbReference type="InterPro" id="IPR005182">
    <property type="entry name" value="YdbS-like_PH"/>
</dbReference>
<proteinExistence type="predicted"/>
<feature type="domain" description="YdbS-like PH" evidence="2">
    <location>
        <begin position="68"/>
        <end position="142"/>
    </location>
</feature>
<dbReference type="Pfam" id="PF03703">
    <property type="entry name" value="bPH_2"/>
    <property type="match status" value="1"/>
</dbReference>
<keyword evidence="4" id="KW-1185">Reference proteome</keyword>
<sequence length="154" mass="18178">MQHLPKRIKIIWWQITAFNLFLWLVLIAGIIIAHHFWNWLPLWLLYFVGAGMVVEIVTEIILIPYRYAIYEYEVRDTDVEIRHGYFFRHHVAIPIARVQNVDLHQGPLLRLQKLYKVKIATGGSTHEIEALDHEEALRLKEQVMALALEARNAF</sequence>
<reference evidence="3 4" key="1">
    <citation type="submission" date="2024-01" db="EMBL/GenBank/DDBJ databases">
        <authorList>
            <person name="Botero Cardona J."/>
        </authorList>
    </citation>
    <scope>NUCLEOTIDE SEQUENCE [LARGE SCALE GENOMIC DNA]</scope>
    <source>
        <strain evidence="3 4">LMG 33000</strain>
    </source>
</reference>
<evidence type="ECO:0000313" key="3">
    <source>
        <dbReference type="EMBL" id="CAK8053965.1"/>
    </source>
</evidence>
<feature type="transmembrane region" description="Helical" evidence="1">
    <location>
        <begin position="43"/>
        <end position="65"/>
    </location>
</feature>
<dbReference type="RefSeq" id="WP_349641510.1">
    <property type="nucleotide sequence ID" value="NZ_CAWVOH010000001.1"/>
</dbReference>
<organism evidence="3 4">
    <name type="scientific">Eupransor demetentiae</name>
    <dbReference type="NCBI Taxonomy" id="3109584"/>
    <lineage>
        <taxon>Bacteria</taxon>
        <taxon>Bacillati</taxon>
        <taxon>Bacillota</taxon>
        <taxon>Bacilli</taxon>
        <taxon>Lactobacillales</taxon>
        <taxon>Lactobacillaceae</taxon>
        <taxon>Eupransor</taxon>
    </lineage>
</organism>
<evidence type="ECO:0000259" key="2">
    <source>
        <dbReference type="Pfam" id="PF03703"/>
    </source>
</evidence>
<gene>
    <name evidence="3" type="ORF">R54876_GBNLAHCA_00524</name>
</gene>
<dbReference type="PANTHER" id="PTHR34473:SF2">
    <property type="entry name" value="UPF0699 TRANSMEMBRANE PROTEIN YDBT"/>
    <property type="match status" value="1"/>
</dbReference>
<keyword evidence="1" id="KW-0812">Transmembrane</keyword>
<comment type="caution">
    <text evidence="3">The sequence shown here is derived from an EMBL/GenBank/DDBJ whole genome shotgun (WGS) entry which is preliminary data.</text>
</comment>
<name>A0ABM9N475_9LACO</name>
<protein>
    <submittedName>
        <fullName evidence="3">Contains bPH2 (Bacterial pleckstrin homology) domain (YdbS)</fullName>
    </submittedName>
</protein>
<accession>A0ABM9N475</accession>
<evidence type="ECO:0000313" key="4">
    <source>
        <dbReference type="Proteomes" id="UP001314241"/>
    </source>
</evidence>
<dbReference type="EMBL" id="CAWVOH010000001">
    <property type="protein sequence ID" value="CAK8053965.1"/>
    <property type="molecule type" value="Genomic_DNA"/>
</dbReference>
<dbReference type="PANTHER" id="PTHR34473">
    <property type="entry name" value="UPF0699 TRANSMEMBRANE PROTEIN YDBS"/>
    <property type="match status" value="1"/>
</dbReference>
<feature type="transmembrane region" description="Helical" evidence="1">
    <location>
        <begin position="12"/>
        <end position="37"/>
    </location>
</feature>
<dbReference type="Proteomes" id="UP001314241">
    <property type="component" value="Unassembled WGS sequence"/>
</dbReference>
<keyword evidence="1" id="KW-1133">Transmembrane helix</keyword>
<keyword evidence="1" id="KW-0472">Membrane</keyword>